<dbReference type="OrthoDB" id="2152680at2759"/>
<evidence type="ECO:0000256" key="1">
    <source>
        <dbReference type="SAM" id="MobiDB-lite"/>
    </source>
</evidence>
<feature type="compositionally biased region" description="Low complexity" evidence="1">
    <location>
        <begin position="188"/>
        <end position="200"/>
    </location>
</feature>
<dbReference type="InterPro" id="IPR053056">
    <property type="entry name" value="Lipid_Metab_Assoc_Protein"/>
</dbReference>
<feature type="region of interest" description="Disordered" evidence="1">
    <location>
        <begin position="236"/>
        <end position="263"/>
    </location>
</feature>
<dbReference type="InterPro" id="IPR018626">
    <property type="entry name" value="LCHN/Anr2"/>
</dbReference>
<dbReference type="PANTHER" id="PTHR28153">
    <property type="entry name" value="PROTEIN, PUTATIVE-RELATED"/>
    <property type="match status" value="1"/>
</dbReference>
<evidence type="ECO:0000313" key="3">
    <source>
        <dbReference type="Proteomes" id="UP000268093"/>
    </source>
</evidence>
<dbReference type="Pfam" id="PF09804">
    <property type="entry name" value="DENND11"/>
    <property type="match status" value="1"/>
</dbReference>
<proteinExistence type="predicted"/>
<accession>A0A433D5C9</accession>
<keyword evidence="3" id="KW-1185">Reference proteome</keyword>
<dbReference type="GO" id="GO:0005811">
    <property type="term" value="C:lipid droplet"/>
    <property type="evidence" value="ECO:0007669"/>
    <property type="project" value="TreeGrafter"/>
</dbReference>
<protein>
    <submittedName>
        <fullName evidence="2">Uncharacterized protein</fullName>
    </submittedName>
</protein>
<dbReference type="Proteomes" id="UP000268093">
    <property type="component" value="Unassembled WGS sequence"/>
</dbReference>
<feature type="compositionally biased region" description="Acidic residues" evidence="1">
    <location>
        <begin position="253"/>
        <end position="263"/>
    </location>
</feature>
<dbReference type="PANTHER" id="PTHR28153:SF1">
    <property type="entry name" value="DUF4484 DOMAIN-CONTAINING PROTEIN"/>
    <property type="match status" value="1"/>
</dbReference>
<name>A0A433D5C9_9FUNG</name>
<reference evidence="2 3" key="1">
    <citation type="journal article" date="2018" name="New Phytol.">
        <title>Phylogenomics of Endogonaceae and evolution of mycorrhizas within Mucoromycota.</title>
        <authorList>
            <person name="Chang Y."/>
            <person name="Desiro A."/>
            <person name="Na H."/>
            <person name="Sandor L."/>
            <person name="Lipzen A."/>
            <person name="Clum A."/>
            <person name="Barry K."/>
            <person name="Grigoriev I.V."/>
            <person name="Martin F.M."/>
            <person name="Stajich J.E."/>
            <person name="Smith M.E."/>
            <person name="Bonito G."/>
            <person name="Spatafora J.W."/>
        </authorList>
    </citation>
    <scope>NUCLEOTIDE SEQUENCE [LARGE SCALE GENOMIC DNA]</scope>
    <source>
        <strain evidence="2 3">GMNB39</strain>
    </source>
</reference>
<evidence type="ECO:0000313" key="2">
    <source>
        <dbReference type="EMBL" id="RUP46056.1"/>
    </source>
</evidence>
<gene>
    <name evidence="2" type="ORF">BC936DRAFT_147409</name>
</gene>
<organism evidence="2 3">
    <name type="scientific">Jimgerdemannia flammicorona</name>
    <dbReference type="NCBI Taxonomy" id="994334"/>
    <lineage>
        <taxon>Eukaryota</taxon>
        <taxon>Fungi</taxon>
        <taxon>Fungi incertae sedis</taxon>
        <taxon>Mucoromycota</taxon>
        <taxon>Mucoromycotina</taxon>
        <taxon>Endogonomycetes</taxon>
        <taxon>Endogonales</taxon>
        <taxon>Endogonaceae</taxon>
        <taxon>Jimgerdemannia</taxon>
    </lineage>
</organism>
<comment type="caution">
    <text evidence="2">The sequence shown here is derived from an EMBL/GenBank/DDBJ whole genome shotgun (WGS) entry which is preliminary data.</text>
</comment>
<feature type="compositionally biased region" description="Polar residues" evidence="1">
    <location>
        <begin position="239"/>
        <end position="248"/>
    </location>
</feature>
<dbReference type="AlphaFoldDB" id="A0A433D5C9"/>
<feature type="region of interest" description="Disordered" evidence="1">
    <location>
        <begin position="180"/>
        <end position="201"/>
    </location>
</feature>
<sequence length="439" mass="48198">MGTRNFFRRAFSDLWCLPRRAPIHCQEGTGPTHYSLNSTPTTVYNTCLLTALPRMLSATLAESGIAKIQPLFCVGVNDISAMEQMEGGYVACEYGTQINDDCEYGLDRNWYHVGFNLISSLGTPDRIFAHKNNIYDLFVTIPSSYCTSPTEEAIVTPPAIASKPSSILLSPLVSHPEFISPPAPPPTNASTSTLATSTRPARVRTTPTKYNTTDLRRYRILRRLLIDSSAAAQPRLVTSRRSSFSNAFSPPPDDTDADNNTEDQDALTDTMRKMVLGGWFWWYGRDNRSTRRWRGEDGNGGGVGGVGLGVNGMGLFGRKWGDAAEEEEEEERSFFHLLSTTLLTTLRALLASAVTDADSADDSLFLYPEHLEQLGLDPSADASFVEELARIYFDKDVEVVRARGMCGRCWEGFVEQAAVWGCATVGVDGGCCCFEGLGV</sequence>
<dbReference type="EMBL" id="RBNI01006394">
    <property type="protein sequence ID" value="RUP46056.1"/>
    <property type="molecule type" value="Genomic_DNA"/>
</dbReference>